<organism evidence="2">
    <name type="scientific">Mycobacterium avium subsp. hominissuis</name>
    <dbReference type="NCBI Taxonomy" id="439334"/>
    <lineage>
        <taxon>Bacteria</taxon>
        <taxon>Bacillati</taxon>
        <taxon>Actinomycetota</taxon>
        <taxon>Actinomycetes</taxon>
        <taxon>Mycobacteriales</taxon>
        <taxon>Mycobacteriaceae</taxon>
        <taxon>Mycobacterium</taxon>
        <taxon>Mycobacterium avium complex (MAC)</taxon>
    </lineage>
</organism>
<protein>
    <submittedName>
        <fullName evidence="2">Uncharacterized protein</fullName>
    </submittedName>
</protein>
<evidence type="ECO:0000313" key="2">
    <source>
        <dbReference type="EMBL" id="AIL92359.1"/>
    </source>
</evidence>
<name>A0A088DHM4_MYCAV</name>
<accession>A0A088DHM4</accession>
<dbReference type="RefSeq" id="WP_033725289.1">
    <property type="nucleotide sequence ID" value="NZ_FKJL01000043.1"/>
</dbReference>
<dbReference type="AlphaFoldDB" id="A0A088DHM4"/>
<sequence>MPDDFENDPHFIDVEGDLGGEGMGVLTRDALNLLMHGVINSCADGTPGFVSDDWLNAIPAETTITAAELEASGLWERRAGGYFVLADDMVKMVINQNEEMDRTKAECAERGQHVPHEPDESAWVTCQHCGIPLERPDGGPVALPDGGPLGPDPRTA</sequence>
<feature type="region of interest" description="Disordered" evidence="1">
    <location>
        <begin position="134"/>
        <end position="156"/>
    </location>
</feature>
<reference evidence="2" key="1">
    <citation type="journal article" date="2014" name="FEBS Lett.">
        <title>Identification and comparative analysis of a genomic island in Mycobacterium avium subsp. hominissuis.</title>
        <authorList>
            <person name="Lahiri A."/>
            <person name="Sanchini A."/>
            <person name="Semmler T."/>
            <person name="Schafer H."/>
            <person name="Lewin A."/>
        </authorList>
    </citation>
    <scope>NUCLEOTIDE SEQUENCE</scope>
    <source>
        <strain evidence="2">2721</strain>
    </source>
</reference>
<evidence type="ECO:0000256" key="1">
    <source>
        <dbReference type="SAM" id="MobiDB-lite"/>
    </source>
</evidence>
<dbReference type="EMBL" id="KM105871">
    <property type="protein sequence ID" value="AIL92359.1"/>
    <property type="molecule type" value="Genomic_DNA"/>
</dbReference>
<proteinExistence type="predicted"/>